<name>A0A225UBQ4_9STRA</name>
<comment type="caution">
    <text evidence="1">The sequence shown here is derived from an EMBL/GenBank/DDBJ whole genome shotgun (WGS) entry which is preliminary data.</text>
</comment>
<sequence length="36" mass="4277">RTISPCSLRFRANTHLQPITFVPKGRRTISHVWLRM</sequence>
<protein>
    <submittedName>
        <fullName evidence="1">Uncharacterized protein</fullName>
    </submittedName>
</protein>
<dbReference type="Proteomes" id="UP000198211">
    <property type="component" value="Unassembled WGS sequence"/>
</dbReference>
<accession>A0A225UBQ4</accession>
<evidence type="ECO:0000313" key="1">
    <source>
        <dbReference type="EMBL" id="OWY90381.1"/>
    </source>
</evidence>
<gene>
    <name evidence="1" type="ORF">PHMEG_00041509</name>
</gene>
<evidence type="ECO:0000313" key="2">
    <source>
        <dbReference type="Proteomes" id="UP000198211"/>
    </source>
</evidence>
<feature type="non-terminal residue" evidence="1">
    <location>
        <position position="1"/>
    </location>
</feature>
<keyword evidence="2" id="KW-1185">Reference proteome</keyword>
<reference evidence="2" key="1">
    <citation type="submission" date="2017-03" db="EMBL/GenBank/DDBJ databases">
        <title>Phytopthora megakarya and P. palmivora, two closely related causual agents of cacao black pod achieved similar genome size and gene model numbers by different mechanisms.</title>
        <authorList>
            <person name="Ali S."/>
            <person name="Shao J."/>
            <person name="Larry D.J."/>
            <person name="Kronmiller B."/>
            <person name="Shen D."/>
            <person name="Strem M.D."/>
            <person name="Melnick R.L."/>
            <person name="Guiltinan M.J."/>
            <person name="Tyler B.M."/>
            <person name="Meinhardt L.W."/>
            <person name="Bailey B.A."/>
        </authorList>
    </citation>
    <scope>NUCLEOTIDE SEQUENCE [LARGE SCALE GENOMIC DNA]</scope>
    <source>
        <strain evidence="2">zdho120</strain>
    </source>
</reference>
<organism evidence="1 2">
    <name type="scientific">Phytophthora megakarya</name>
    <dbReference type="NCBI Taxonomy" id="4795"/>
    <lineage>
        <taxon>Eukaryota</taxon>
        <taxon>Sar</taxon>
        <taxon>Stramenopiles</taxon>
        <taxon>Oomycota</taxon>
        <taxon>Peronosporomycetes</taxon>
        <taxon>Peronosporales</taxon>
        <taxon>Peronosporaceae</taxon>
        <taxon>Phytophthora</taxon>
    </lineage>
</organism>
<dbReference type="EMBL" id="NBNE01023092">
    <property type="protein sequence ID" value="OWY90381.1"/>
    <property type="molecule type" value="Genomic_DNA"/>
</dbReference>
<proteinExistence type="predicted"/>
<dbReference type="AlphaFoldDB" id="A0A225UBQ4"/>